<gene>
    <name evidence="2" type="ORF">TSACC_22298</name>
</gene>
<protein>
    <submittedName>
        <fullName evidence="2">Uncharacterized protein</fullName>
    </submittedName>
</protein>
<evidence type="ECO:0000313" key="3">
    <source>
        <dbReference type="Proteomes" id="UP000076023"/>
    </source>
</evidence>
<dbReference type="EMBL" id="BDCO01000002">
    <property type="protein sequence ID" value="GAT33878.1"/>
    <property type="molecule type" value="Genomic_DNA"/>
</dbReference>
<sequence>MQISDSQFGGYAGDSTSEQGMDNGAVHHGGKDTPVYTIWIAAEYLQRLPCSLGNAIRIDCKTQIEAVRIFFSASEALMMAGDGGMRVSSRRGTEEGKSVFHALSSICSYRNWSIAYAPGWELPGGQVDMRFKCAYAQYDSYASPFVSAQDRSSTSRHIFQTSGHSFARDPGDSTCRRRT</sequence>
<dbReference type="InParanoid" id="A0A146GBB8"/>
<comment type="caution">
    <text evidence="2">The sequence shown here is derived from an EMBL/GenBank/DDBJ whole genome shotgun (WGS) entry which is preliminary data.</text>
</comment>
<accession>A0A146GBB8</accession>
<evidence type="ECO:0000313" key="2">
    <source>
        <dbReference type="EMBL" id="GAT33878.1"/>
    </source>
</evidence>
<proteinExistence type="predicted"/>
<feature type="region of interest" description="Disordered" evidence="1">
    <location>
        <begin position="156"/>
        <end position="179"/>
    </location>
</feature>
<dbReference type="Proteomes" id="UP000076023">
    <property type="component" value="Unassembled WGS sequence"/>
</dbReference>
<feature type="compositionally biased region" description="Basic and acidic residues" evidence="1">
    <location>
        <begin position="166"/>
        <end position="179"/>
    </location>
</feature>
<dbReference type="STRING" id="690879.TSACC_22298"/>
<reference evidence="3" key="1">
    <citation type="journal article" date="2017" name="Genome Announc.">
        <title>Draft Genome Sequence of Terrimicrobium sacchariphilum NM-5T, a Facultative Anaerobic Soil Bacterium of the Class Spartobacteria.</title>
        <authorList>
            <person name="Qiu Y.L."/>
            <person name="Tourlousse D.M."/>
            <person name="Matsuura N."/>
            <person name="Ohashi A."/>
            <person name="Sekiguchi Y."/>
        </authorList>
    </citation>
    <scope>NUCLEOTIDE SEQUENCE [LARGE SCALE GENOMIC DNA]</scope>
    <source>
        <strain evidence="3">NM-5</strain>
    </source>
</reference>
<dbReference type="AlphaFoldDB" id="A0A146GBB8"/>
<organism evidence="2 3">
    <name type="scientific">Terrimicrobium sacchariphilum</name>
    <dbReference type="NCBI Taxonomy" id="690879"/>
    <lineage>
        <taxon>Bacteria</taxon>
        <taxon>Pseudomonadati</taxon>
        <taxon>Verrucomicrobiota</taxon>
        <taxon>Terrimicrobiia</taxon>
        <taxon>Terrimicrobiales</taxon>
        <taxon>Terrimicrobiaceae</taxon>
        <taxon>Terrimicrobium</taxon>
    </lineage>
</organism>
<name>A0A146GBB8_TERSA</name>
<keyword evidence="3" id="KW-1185">Reference proteome</keyword>
<evidence type="ECO:0000256" key="1">
    <source>
        <dbReference type="SAM" id="MobiDB-lite"/>
    </source>
</evidence>